<evidence type="ECO:0000313" key="1">
    <source>
        <dbReference type="EMBL" id="MDT0608779.1"/>
    </source>
</evidence>
<dbReference type="EMBL" id="JAVRFH010000001">
    <property type="protein sequence ID" value="MDT0608779.1"/>
    <property type="molecule type" value="Genomic_DNA"/>
</dbReference>
<comment type="caution">
    <text evidence="1">The sequence shown here is derived from an EMBL/GenBank/DDBJ whole genome shotgun (WGS) entry which is preliminary data.</text>
</comment>
<accession>A0ABU3AF29</accession>
<protein>
    <submittedName>
        <fullName evidence="1">Uncharacterized protein</fullName>
    </submittedName>
</protein>
<gene>
    <name evidence="1" type="ORF">RM812_00755</name>
</gene>
<organism evidence="1 2">
    <name type="scientific">Streptomyces lancefieldiae</name>
    <dbReference type="NCBI Taxonomy" id="3075520"/>
    <lineage>
        <taxon>Bacteria</taxon>
        <taxon>Bacillati</taxon>
        <taxon>Actinomycetota</taxon>
        <taxon>Actinomycetes</taxon>
        <taxon>Kitasatosporales</taxon>
        <taxon>Streptomycetaceae</taxon>
        <taxon>Streptomyces</taxon>
    </lineage>
</organism>
<evidence type="ECO:0000313" key="2">
    <source>
        <dbReference type="Proteomes" id="UP001180724"/>
    </source>
</evidence>
<dbReference type="Proteomes" id="UP001180724">
    <property type="component" value="Unassembled WGS sequence"/>
</dbReference>
<proteinExistence type="predicted"/>
<name>A0ABU3AF29_9ACTN</name>
<reference evidence="1" key="1">
    <citation type="submission" date="2024-05" db="EMBL/GenBank/DDBJ databases">
        <title>30 novel species of actinomycetes from the DSMZ collection.</title>
        <authorList>
            <person name="Nouioui I."/>
        </authorList>
    </citation>
    <scope>NUCLEOTIDE SEQUENCE</scope>
    <source>
        <strain evidence="1">DSM 40712</strain>
    </source>
</reference>
<sequence length="137" mass="14953">MSRPNTPDRINPDGSKTITTKRACNGCGDLIGDLTDNEFTAALMGRPLPDVRQECPACAPTAPPPACIPMKVMAGEVYCLLRDCDHNIPDDADYCREVREEIVCSTHSEFQASPEEDYEAVTHAQPWPCKQQMGAAA</sequence>
<keyword evidence="2" id="KW-1185">Reference proteome</keyword>
<dbReference type="RefSeq" id="WP_311570368.1">
    <property type="nucleotide sequence ID" value="NZ_JAVRFH010000001.1"/>
</dbReference>